<reference evidence="2" key="2">
    <citation type="journal article" date="2024" name="Plant">
        <title>Genomic evolution and insights into agronomic trait innovations of Sesamum species.</title>
        <authorList>
            <person name="Miao H."/>
            <person name="Wang L."/>
            <person name="Qu L."/>
            <person name="Liu H."/>
            <person name="Sun Y."/>
            <person name="Le M."/>
            <person name="Wang Q."/>
            <person name="Wei S."/>
            <person name="Zheng Y."/>
            <person name="Lin W."/>
            <person name="Duan Y."/>
            <person name="Cao H."/>
            <person name="Xiong S."/>
            <person name="Wang X."/>
            <person name="Wei L."/>
            <person name="Li C."/>
            <person name="Ma Q."/>
            <person name="Ju M."/>
            <person name="Zhao R."/>
            <person name="Li G."/>
            <person name="Mu C."/>
            <person name="Tian Q."/>
            <person name="Mei H."/>
            <person name="Zhang T."/>
            <person name="Gao T."/>
            <person name="Zhang H."/>
        </authorList>
    </citation>
    <scope>NUCLEOTIDE SEQUENCE</scope>
    <source>
        <strain evidence="2">G02</strain>
    </source>
</reference>
<gene>
    <name evidence="2" type="ORF">Sradi_6683300</name>
</gene>
<accession>A0AAW2JP34</accession>
<proteinExistence type="predicted"/>
<feature type="region of interest" description="Disordered" evidence="1">
    <location>
        <begin position="26"/>
        <end position="71"/>
    </location>
</feature>
<name>A0AAW2JP34_SESRA</name>
<organism evidence="2">
    <name type="scientific">Sesamum radiatum</name>
    <name type="common">Black benniseed</name>
    <dbReference type="NCBI Taxonomy" id="300843"/>
    <lineage>
        <taxon>Eukaryota</taxon>
        <taxon>Viridiplantae</taxon>
        <taxon>Streptophyta</taxon>
        <taxon>Embryophyta</taxon>
        <taxon>Tracheophyta</taxon>
        <taxon>Spermatophyta</taxon>
        <taxon>Magnoliopsida</taxon>
        <taxon>eudicotyledons</taxon>
        <taxon>Gunneridae</taxon>
        <taxon>Pentapetalae</taxon>
        <taxon>asterids</taxon>
        <taxon>lamiids</taxon>
        <taxon>Lamiales</taxon>
        <taxon>Pedaliaceae</taxon>
        <taxon>Sesamum</taxon>
    </lineage>
</organism>
<evidence type="ECO:0000256" key="1">
    <source>
        <dbReference type="SAM" id="MobiDB-lite"/>
    </source>
</evidence>
<sequence length="71" mass="8122">MDEMLKILPDLHKDFKDLNIEATDLKRSQMNTPKKSISHQERIKDAFGPVPLPEGKGDGDPEIEDKRRPNP</sequence>
<protein>
    <submittedName>
        <fullName evidence="2">Uncharacterized protein</fullName>
    </submittedName>
</protein>
<feature type="compositionally biased region" description="Basic and acidic residues" evidence="1">
    <location>
        <begin position="55"/>
        <end position="71"/>
    </location>
</feature>
<evidence type="ECO:0000313" key="2">
    <source>
        <dbReference type="EMBL" id="KAL0296312.1"/>
    </source>
</evidence>
<dbReference type="AlphaFoldDB" id="A0AAW2JP34"/>
<dbReference type="EMBL" id="JACGWJ010000032">
    <property type="protein sequence ID" value="KAL0296312.1"/>
    <property type="molecule type" value="Genomic_DNA"/>
</dbReference>
<reference evidence="2" key="1">
    <citation type="submission" date="2020-06" db="EMBL/GenBank/DDBJ databases">
        <authorList>
            <person name="Li T."/>
            <person name="Hu X."/>
            <person name="Zhang T."/>
            <person name="Song X."/>
            <person name="Zhang H."/>
            <person name="Dai N."/>
            <person name="Sheng W."/>
            <person name="Hou X."/>
            <person name="Wei L."/>
        </authorList>
    </citation>
    <scope>NUCLEOTIDE SEQUENCE</scope>
    <source>
        <strain evidence="2">G02</strain>
        <tissue evidence="2">Leaf</tissue>
    </source>
</reference>
<comment type="caution">
    <text evidence="2">The sequence shown here is derived from an EMBL/GenBank/DDBJ whole genome shotgun (WGS) entry which is preliminary data.</text>
</comment>